<keyword evidence="1" id="KW-0132">Cell division</keyword>
<keyword evidence="1" id="KW-0812">Transmembrane</keyword>
<evidence type="ECO:0000313" key="3">
    <source>
        <dbReference type="Proteomes" id="UP000255106"/>
    </source>
</evidence>
<protein>
    <recommendedName>
        <fullName evidence="1">Cell division protein DrpB</fullName>
    </recommendedName>
    <alternativeName>
        <fullName evidence="1">Division ring protein B</fullName>
    </alternativeName>
</protein>
<sequence>MERKIERSLGGKLALWVFYAFCGYFVWAMARYVWVISKIPSLPNAAVEGDLGSTSGKWLGALLGFLVLGTVGLILGGIAWYTRPVRTTRDSVRESCYCNHFNNRT</sequence>
<comment type="similarity">
    <text evidence="1">Belongs to the DrpB family.</text>
</comment>
<dbReference type="AlphaFoldDB" id="A0A377M015"/>
<dbReference type="GO" id="GO:0051301">
    <property type="term" value="P:cell division"/>
    <property type="evidence" value="ECO:0007669"/>
    <property type="project" value="UniProtKB-KW"/>
</dbReference>
<organism evidence="2 3">
    <name type="scientific">Enterobacter cloacae</name>
    <dbReference type="NCBI Taxonomy" id="550"/>
    <lineage>
        <taxon>Bacteria</taxon>
        <taxon>Pseudomonadati</taxon>
        <taxon>Pseudomonadota</taxon>
        <taxon>Gammaproteobacteria</taxon>
        <taxon>Enterobacterales</taxon>
        <taxon>Enterobacteriaceae</taxon>
        <taxon>Enterobacter</taxon>
        <taxon>Enterobacter cloacae complex</taxon>
    </lineage>
</organism>
<comment type="function">
    <text evidence="1">A non-essential division protein that localizes to the septal ring in low ionic strength medium.</text>
</comment>
<keyword evidence="1" id="KW-0131">Cell cycle</keyword>
<evidence type="ECO:0000256" key="1">
    <source>
        <dbReference type="HAMAP-Rule" id="MF_00857"/>
    </source>
</evidence>
<dbReference type="NCBIfam" id="NF038392">
    <property type="entry name" value="div_DrpB_YedR"/>
    <property type="match status" value="1"/>
</dbReference>
<comment type="subcellular location">
    <subcellularLocation>
        <location evidence="1">Cell inner membrane</location>
        <topology evidence="1">Multi-pass membrane protein</topology>
    </subcellularLocation>
    <text evidence="1">Localizes to the septal ring before constriction, only when cells are grown at low ionic strength.</text>
</comment>
<dbReference type="GO" id="GO:0005886">
    <property type="term" value="C:plasma membrane"/>
    <property type="evidence" value="ECO:0007669"/>
    <property type="project" value="UniProtKB-SubCell"/>
</dbReference>
<evidence type="ECO:0000313" key="2">
    <source>
        <dbReference type="EMBL" id="STQ10890.1"/>
    </source>
</evidence>
<dbReference type="HAMAP" id="MF_00857">
    <property type="entry name" value="DrpB"/>
    <property type="match status" value="1"/>
</dbReference>
<feature type="transmembrane region" description="Helical" evidence="1">
    <location>
        <begin position="13"/>
        <end position="34"/>
    </location>
</feature>
<keyword evidence="1" id="KW-1003">Cell membrane</keyword>
<name>A0A377M015_ENTCL</name>
<keyword evidence="1" id="KW-0472">Membrane</keyword>
<feature type="transmembrane region" description="Helical" evidence="1">
    <location>
        <begin position="58"/>
        <end position="81"/>
    </location>
</feature>
<accession>A0A377M015</accession>
<dbReference type="EMBL" id="UGJB01000004">
    <property type="protein sequence ID" value="STQ10890.1"/>
    <property type="molecule type" value="Genomic_DNA"/>
</dbReference>
<dbReference type="Proteomes" id="UP000255106">
    <property type="component" value="Unassembled WGS sequence"/>
</dbReference>
<reference evidence="2 3" key="1">
    <citation type="submission" date="2018-06" db="EMBL/GenBank/DDBJ databases">
        <authorList>
            <consortium name="Pathogen Informatics"/>
            <person name="Doyle S."/>
        </authorList>
    </citation>
    <scope>NUCLEOTIDE SEQUENCE [LARGE SCALE GENOMIC DNA]</scope>
    <source>
        <strain evidence="2 3">NCTC10005</strain>
    </source>
</reference>
<gene>
    <name evidence="2" type="primary">yedR</name>
    <name evidence="1" type="synonym">drpB</name>
    <name evidence="2" type="ORF">NCTC10005_03649</name>
</gene>
<proteinExistence type="inferred from homology"/>
<dbReference type="InterPro" id="IPR046385">
    <property type="entry name" value="DrpB"/>
</dbReference>
<keyword evidence="1" id="KW-0997">Cell inner membrane</keyword>
<keyword evidence="1" id="KW-1133">Transmembrane helix</keyword>